<evidence type="ECO:0000313" key="2">
    <source>
        <dbReference type="EMBL" id="GAH43673.1"/>
    </source>
</evidence>
<feature type="transmembrane region" description="Helical" evidence="1">
    <location>
        <begin position="47"/>
        <end position="67"/>
    </location>
</feature>
<sequence length="128" mass="14959">MPDFTKLEKIDRGVYLKRGKFGHRLVYPYRDEEGTWLWFNVFIGGNWFKFIASVLFILLILGSIAAYKQDVMTVADKINWIAANPCEWCELSRTTNPDYSVLPFDLNWTAELEMMRNRTIKLPNSTGE</sequence>
<keyword evidence="1" id="KW-1133">Transmembrane helix</keyword>
<name>X1HEF1_9ZZZZ</name>
<keyword evidence="1" id="KW-0472">Membrane</keyword>
<accession>X1HEF1</accession>
<comment type="caution">
    <text evidence="2">The sequence shown here is derived from an EMBL/GenBank/DDBJ whole genome shotgun (WGS) entry which is preliminary data.</text>
</comment>
<evidence type="ECO:0000256" key="1">
    <source>
        <dbReference type="SAM" id="Phobius"/>
    </source>
</evidence>
<reference evidence="2" key="1">
    <citation type="journal article" date="2014" name="Front. Microbiol.">
        <title>High frequency of phylogenetically diverse reductive dehalogenase-homologous genes in deep subseafloor sedimentary metagenomes.</title>
        <authorList>
            <person name="Kawai M."/>
            <person name="Futagami T."/>
            <person name="Toyoda A."/>
            <person name="Takaki Y."/>
            <person name="Nishi S."/>
            <person name="Hori S."/>
            <person name="Arai W."/>
            <person name="Tsubouchi T."/>
            <person name="Morono Y."/>
            <person name="Uchiyama I."/>
            <person name="Ito T."/>
            <person name="Fujiyama A."/>
            <person name="Inagaki F."/>
            <person name="Takami H."/>
        </authorList>
    </citation>
    <scope>NUCLEOTIDE SEQUENCE</scope>
    <source>
        <strain evidence="2">Expedition CK06-06</strain>
    </source>
</reference>
<organism evidence="2">
    <name type="scientific">marine sediment metagenome</name>
    <dbReference type="NCBI Taxonomy" id="412755"/>
    <lineage>
        <taxon>unclassified sequences</taxon>
        <taxon>metagenomes</taxon>
        <taxon>ecological metagenomes</taxon>
    </lineage>
</organism>
<keyword evidence="1" id="KW-0812">Transmembrane</keyword>
<protein>
    <submittedName>
        <fullName evidence="2">Uncharacterized protein</fullName>
    </submittedName>
</protein>
<dbReference type="AlphaFoldDB" id="X1HEF1"/>
<gene>
    <name evidence="2" type="ORF">S03H2_14371</name>
</gene>
<proteinExistence type="predicted"/>
<dbReference type="EMBL" id="BARU01007292">
    <property type="protein sequence ID" value="GAH43673.1"/>
    <property type="molecule type" value="Genomic_DNA"/>
</dbReference>